<accession>A0A1B4XHZ2</accession>
<evidence type="ECO:0000313" key="5">
    <source>
        <dbReference type="EMBL" id="BAV34412.1"/>
    </source>
</evidence>
<dbReference type="Proteomes" id="UP000243180">
    <property type="component" value="Chromosome"/>
</dbReference>
<protein>
    <submittedName>
        <fullName evidence="5">Hydrogenase</fullName>
    </submittedName>
</protein>
<evidence type="ECO:0000256" key="1">
    <source>
        <dbReference type="ARBA" id="ARBA00006814"/>
    </source>
</evidence>
<gene>
    <name evidence="5" type="ORF">SCL_2123</name>
</gene>
<dbReference type="EMBL" id="AP014879">
    <property type="protein sequence ID" value="BAV34412.1"/>
    <property type="molecule type" value="Genomic_DNA"/>
</dbReference>
<dbReference type="PANTHER" id="PTHR30302:SF1">
    <property type="entry name" value="HYDROGENASE 2 MATURATION PROTEASE"/>
    <property type="match status" value="1"/>
</dbReference>
<dbReference type="SUPFAM" id="SSF53163">
    <property type="entry name" value="HybD-like"/>
    <property type="match status" value="1"/>
</dbReference>
<keyword evidence="3" id="KW-0064">Aspartyl protease</keyword>
<dbReference type="CDD" id="cd00518">
    <property type="entry name" value="H2MP"/>
    <property type="match status" value="1"/>
</dbReference>
<dbReference type="InterPro" id="IPR023430">
    <property type="entry name" value="Pept_HybD-like_dom_sf"/>
</dbReference>
<dbReference type="KEGG" id="slim:SCL_2123"/>
<dbReference type="RefSeq" id="WP_096361156.1">
    <property type="nucleotide sequence ID" value="NZ_AP014879.1"/>
</dbReference>
<keyword evidence="4" id="KW-0378">Hydrolase</keyword>
<reference evidence="5 6" key="1">
    <citation type="submission" date="2015-05" db="EMBL/GenBank/DDBJ databases">
        <title>Complete genome sequence of a sulfur-oxidizing gammaproteobacterium strain HA5.</title>
        <authorList>
            <person name="Miura A."/>
            <person name="Kojima H."/>
            <person name="Fukui M."/>
        </authorList>
    </citation>
    <scope>NUCLEOTIDE SEQUENCE [LARGE SCALE GENOMIC DNA]</scope>
    <source>
        <strain evidence="5 6">HA5</strain>
    </source>
</reference>
<comment type="similarity">
    <text evidence="1">Belongs to the peptidase A31 family.</text>
</comment>
<evidence type="ECO:0000256" key="3">
    <source>
        <dbReference type="ARBA" id="ARBA00022750"/>
    </source>
</evidence>
<dbReference type="Gene3D" id="3.40.50.1450">
    <property type="entry name" value="HybD-like"/>
    <property type="match status" value="1"/>
</dbReference>
<dbReference type="GO" id="GO:0004190">
    <property type="term" value="F:aspartic-type endopeptidase activity"/>
    <property type="evidence" value="ECO:0007669"/>
    <property type="project" value="UniProtKB-KW"/>
</dbReference>
<evidence type="ECO:0000256" key="4">
    <source>
        <dbReference type="ARBA" id="ARBA00022801"/>
    </source>
</evidence>
<dbReference type="Pfam" id="PF01750">
    <property type="entry name" value="HycI"/>
    <property type="match status" value="1"/>
</dbReference>
<dbReference type="InParanoid" id="A0A1B4XHZ2"/>
<dbReference type="PANTHER" id="PTHR30302">
    <property type="entry name" value="HYDROGENASE 1 MATURATION PROTEASE"/>
    <property type="match status" value="1"/>
</dbReference>
<dbReference type="OrthoDB" id="9808862at2"/>
<dbReference type="GO" id="GO:0008047">
    <property type="term" value="F:enzyme activator activity"/>
    <property type="evidence" value="ECO:0007669"/>
    <property type="project" value="InterPro"/>
</dbReference>
<evidence type="ECO:0000313" key="6">
    <source>
        <dbReference type="Proteomes" id="UP000243180"/>
    </source>
</evidence>
<evidence type="ECO:0000256" key="2">
    <source>
        <dbReference type="ARBA" id="ARBA00022670"/>
    </source>
</evidence>
<dbReference type="AlphaFoldDB" id="A0A1B4XHZ2"/>
<keyword evidence="6" id="KW-1185">Reference proteome</keyword>
<keyword evidence="2" id="KW-0645">Protease</keyword>
<dbReference type="InterPro" id="IPR000671">
    <property type="entry name" value="Peptidase_A31"/>
</dbReference>
<organism evidence="5 6">
    <name type="scientific">Sulfuricaulis limicola</name>
    <dbReference type="NCBI Taxonomy" id="1620215"/>
    <lineage>
        <taxon>Bacteria</taxon>
        <taxon>Pseudomonadati</taxon>
        <taxon>Pseudomonadota</taxon>
        <taxon>Gammaproteobacteria</taxon>
        <taxon>Acidiferrobacterales</taxon>
        <taxon>Acidiferrobacteraceae</taxon>
        <taxon>Sulfuricaulis</taxon>
    </lineage>
</organism>
<dbReference type="NCBIfam" id="TIGR00072">
    <property type="entry name" value="hydrog_prot"/>
    <property type="match status" value="1"/>
</dbReference>
<name>A0A1B4XHZ2_9GAMM</name>
<sequence length="167" mass="17207">MNHQVKIIGIGSPFGDDRFGWEAAQALRHSPVLDDDSSGWIEITILDRPGALLPLHWQGADIVILLDAVRSGATPGTRHRLDACDLPGAGGSCSSHGFGIASAIGLARALGNMPSRLLLRGVEADPGWSGSGLSPGVAATLPAFVRDIAEEALSLPGFHASAAVNST</sequence>
<dbReference type="GO" id="GO:0016485">
    <property type="term" value="P:protein processing"/>
    <property type="evidence" value="ECO:0007669"/>
    <property type="project" value="TreeGrafter"/>
</dbReference>
<proteinExistence type="inferred from homology"/>